<evidence type="ECO:0000313" key="1">
    <source>
        <dbReference type="EMBL" id="TNB55346.1"/>
    </source>
</evidence>
<dbReference type="Proteomes" id="UP000306813">
    <property type="component" value="Unassembled WGS sequence"/>
</dbReference>
<dbReference type="Pfam" id="PF07087">
    <property type="entry name" value="DUF1353"/>
    <property type="match status" value="1"/>
</dbReference>
<dbReference type="InterPro" id="IPR010767">
    <property type="entry name" value="Phage_CGC-2007_Cje0229"/>
</dbReference>
<protein>
    <submittedName>
        <fullName evidence="1">DUF1353 domain-containing protein</fullName>
    </submittedName>
</protein>
<proteinExistence type="predicted"/>
<sequence length="135" mass="16004">MNAFKRVIVKPYGKDRFELVEDFKIEDLRLKNTTLNFTIQKGFKTDGASIPRLFWCFFPPFRSEYFSAALTHDFLCQNSFNFQNYKIADEALRVMMKELECNAFKTWLFYASCLSFHALKCSFLWCKERISDVLA</sequence>
<accession>A0AAX2UGE0</accession>
<organism evidence="1 2">
    <name type="scientific">Campylobacter helveticus</name>
    <dbReference type="NCBI Taxonomy" id="28898"/>
    <lineage>
        <taxon>Bacteria</taxon>
        <taxon>Pseudomonadati</taxon>
        <taxon>Campylobacterota</taxon>
        <taxon>Epsilonproteobacteria</taxon>
        <taxon>Campylobacterales</taxon>
        <taxon>Campylobacteraceae</taxon>
        <taxon>Campylobacter</taxon>
    </lineage>
</organism>
<reference evidence="1 2" key="1">
    <citation type="submission" date="2019-05" db="EMBL/GenBank/DDBJ databases">
        <title>Draft genomes of eight strains of Campylobacter helveticus isolated from cats and a dog in New Zealand.</title>
        <authorList>
            <person name="Bojanic K."/>
            <person name="Midwinter A.C."/>
            <person name="Biggs P.J."/>
            <person name="Acke E."/>
            <person name="Cornelius A.J."/>
            <person name="Marshall J.C."/>
        </authorList>
    </citation>
    <scope>NUCLEOTIDE SEQUENCE [LARGE SCALE GENOMIC DNA]</scope>
    <source>
        <strain evidence="1 2">ACP123b</strain>
    </source>
</reference>
<evidence type="ECO:0000313" key="2">
    <source>
        <dbReference type="Proteomes" id="UP000306813"/>
    </source>
</evidence>
<dbReference type="AlphaFoldDB" id="A0AAX2UGE0"/>
<dbReference type="EMBL" id="VDBS01000079">
    <property type="protein sequence ID" value="TNB55346.1"/>
    <property type="molecule type" value="Genomic_DNA"/>
</dbReference>
<comment type="caution">
    <text evidence="1">The sequence shown here is derived from an EMBL/GenBank/DDBJ whole genome shotgun (WGS) entry which is preliminary data.</text>
</comment>
<dbReference type="RefSeq" id="WP_139026914.1">
    <property type="nucleotide sequence ID" value="NZ_VDBS01000079.1"/>
</dbReference>
<name>A0AAX2UGE0_9BACT</name>
<gene>
    <name evidence="1" type="ORF">FDW42_09290</name>
</gene>